<name>A0A382BY45_9ZZZZ</name>
<sequence>LYTLPLLVVAIWALCLRRWTEGIGKAVIIALVLSTAYQAWCVGAQRIVLTRAKDLLRQSSIEQDKLLAIPLPFTSLFWRAIVLKNDNYVNLYMPLFGDTRHTTVYIHPRNLSLAGCLGKNSAFSQLSSFSRGFYRLDQHRDVIQFSDLRMGLTPNYIFSYAIAKLSVKGTKEMPPRRIFGPRSGPGDVDWLFANLLRNPKIRPTEKPHWIKATDLAHTVGQKTAQLGCHFRPPDG</sequence>
<gene>
    <name evidence="1" type="ORF">METZ01_LOCUS171275</name>
</gene>
<reference evidence="1" key="1">
    <citation type="submission" date="2018-05" db="EMBL/GenBank/DDBJ databases">
        <authorList>
            <person name="Lanie J.A."/>
            <person name="Ng W.-L."/>
            <person name="Kazmierczak K.M."/>
            <person name="Andrzejewski T.M."/>
            <person name="Davidsen T.M."/>
            <person name="Wayne K.J."/>
            <person name="Tettelin H."/>
            <person name="Glass J.I."/>
            <person name="Rusch D."/>
            <person name="Podicherti R."/>
            <person name="Tsui H.-C.T."/>
            <person name="Winkler M.E."/>
        </authorList>
    </citation>
    <scope>NUCLEOTIDE SEQUENCE</scope>
</reference>
<dbReference type="AlphaFoldDB" id="A0A382BY45"/>
<accession>A0A382BY45</accession>
<organism evidence="1">
    <name type="scientific">marine metagenome</name>
    <dbReference type="NCBI Taxonomy" id="408172"/>
    <lineage>
        <taxon>unclassified sequences</taxon>
        <taxon>metagenomes</taxon>
        <taxon>ecological metagenomes</taxon>
    </lineage>
</organism>
<protein>
    <submittedName>
        <fullName evidence="1">Uncharacterized protein</fullName>
    </submittedName>
</protein>
<feature type="non-terminal residue" evidence="1">
    <location>
        <position position="1"/>
    </location>
</feature>
<dbReference type="EMBL" id="UINC01031803">
    <property type="protein sequence ID" value="SVB18421.1"/>
    <property type="molecule type" value="Genomic_DNA"/>
</dbReference>
<proteinExistence type="predicted"/>
<evidence type="ECO:0000313" key="1">
    <source>
        <dbReference type="EMBL" id="SVB18421.1"/>
    </source>
</evidence>